<dbReference type="AlphaFoldDB" id="A0A4U1J147"/>
<dbReference type="GO" id="GO:0006751">
    <property type="term" value="P:glutathione catabolic process"/>
    <property type="evidence" value="ECO:0007669"/>
    <property type="project" value="InterPro"/>
</dbReference>
<evidence type="ECO:0000256" key="2">
    <source>
        <dbReference type="ARBA" id="ARBA00023239"/>
    </source>
</evidence>
<dbReference type="EC" id="4.3.2.7" evidence="1"/>
<evidence type="ECO:0000313" key="3">
    <source>
        <dbReference type="EMBL" id="TKD00784.1"/>
    </source>
</evidence>
<dbReference type="PANTHER" id="PTHR12192:SF2">
    <property type="entry name" value="GLUTATHIONE-SPECIFIC GAMMA-GLUTAMYLCYCLOTRANSFERASE 2"/>
    <property type="match status" value="1"/>
</dbReference>
<protein>
    <recommendedName>
        <fullName evidence="1">glutathione-specific gamma-glutamylcyclotransferase</fullName>
        <ecNumber evidence="1">4.3.2.7</ecNumber>
    </recommendedName>
</protein>
<keyword evidence="2" id="KW-0456">Lyase</keyword>
<dbReference type="SUPFAM" id="SSF110857">
    <property type="entry name" value="Gamma-glutamyl cyclotransferase-like"/>
    <property type="match status" value="1"/>
</dbReference>
<dbReference type="GO" id="GO:0061928">
    <property type="term" value="F:glutathione specific gamma-glutamylcyclotransferase activity"/>
    <property type="evidence" value="ECO:0007669"/>
    <property type="project" value="UniProtKB-EC"/>
</dbReference>
<dbReference type="InterPro" id="IPR006840">
    <property type="entry name" value="ChaC"/>
</dbReference>
<comment type="caution">
    <text evidence="3">The sequence shown here is derived from an EMBL/GenBank/DDBJ whole genome shotgun (WGS) entry which is preliminary data.</text>
</comment>
<dbReference type="Pfam" id="PF04752">
    <property type="entry name" value="ChaC"/>
    <property type="match status" value="1"/>
</dbReference>
<dbReference type="Proteomes" id="UP000309215">
    <property type="component" value="Unassembled WGS sequence"/>
</dbReference>
<sequence>MAELRALRSRALRGRGARRAGERLRRQAVHERRVPEGAREAALALRRGARDPARRHAQRELRGLPRRARSETTIAVSVWIFGYGSLLWRPGFPYVEAKAARVAGLSRRLEQGSPDHRGTPERLGRVATLVPAPSAHVGGLVYALAPAEADAILAALDEREQGGYDRVTVRAELHGAAANDGIASIEAITWIARPGNPWHLGPAPFETMVADVLEARGPSGTNVEYVLRLSETLVTLGFEDDHVSSLADAVRAALANPPRYSTRT</sequence>
<keyword evidence="4" id="KW-1185">Reference proteome</keyword>
<proteinExistence type="predicted"/>
<evidence type="ECO:0000256" key="1">
    <source>
        <dbReference type="ARBA" id="ARBA00012344"/>
    </source>
</evidence>
<dbReference type="EMBL" id="SSMQ01000044">
    <property type="protein sequence ID" value="TKD00784.1"/>
    <property type="molecule type" value="Genomic_DNA"/>
</dbReference>
<reference evidence="3 4" key="1">
    <citation type="submission" date="2019-04" db="EMBL/GenBank/DDBJ databases">
        <authorList>
            <person name="Li Y."/>
            <person name="Wang J."/>
        </authorList>
    </citation>
    <scope>NUCLEOTIDE SEQUENCE [LARGE SCALE GENOMIC DNA]</scope>
    <source>
        <strain evidence="3 4">DSM 14668</strain>
    </source>
</reference>
<accession>A0A4U1J147</accession>
<dbReference type="CDD" id="cd06661">
    <property type="entry name" value="GGCT_like"/>
    <property type="match status" value="1"/>
</dbReference>
<dbReference type="InterPro" id="IPR036568">
    <property type="entry name" value="GGCT-like_sf"/>
</dbReference>
<dbReference type="PANTHER" id="PTHR12192">
    <property type="entry name" value="CATION TRANSPORT PROTEIN CHAC-RELATED"/>
    <property type="match status" value="1"/>
</dbReference>
<evidence type="ECO:0000313" key="4">
    <source>
        <dbReference type="Proteomes" id="UP000309215"/>
    </source>
</evidence>
<name>A0A4U1J147_9BACT</name>
<dbReference type="Gene3D" id="3.10.490.10">
    <property type="entry name" value="Gamma-glutamyl cyclotransferase-like"/>
    <property type="match status" value="1"/>
</dbReference>
<dbReference type="GO" id="GO:0016740">
    <property type="term" value="F:transferase activity"/>
    <property type="evidence" value="ECO:0007669"/>
    <property type="project" value="UniProtKB-KW"/>
</dbReference>
<keyword evidence="3" id="KW-0808">Transferase</keyword>
<dbReference type="InterPro" id="IPR013024">
    <property type="entry name" value="GGCT-like"/>
</dbReference>
<dbReference type="OrthoDB" id="9795692at2"/>
<dbReference type="GO" id="GO:0005737">
    <property type="term" value="C:cytoplasm"/>
    <property type="evidence" value="ECO:0007669"/>
    <property type="project" value="TreeGrafter"/>
</dbReference>
<organism evidence="3 4">
    <name type="scientific">Polyangium fumosum</name>
    <dbReference type="NCBI Taxonomy" id="889272"/>
    <lineage>
        <taxon>Bacteria</taxon>
        <taxon>Pseudomonadati</taxon>
        <taxon>Myxococcota</taxon>
        <taxon>Polyangia</taxon>
        <taxon>Polyangiales</taxon>
        <taxon>Polyangiaceae</taxon>
        <taxon>Polyangium</taxon>
    </lineage>
</organism>
<gene>
    <name evidence="3" type="ORF">E8A74_33200</name>
</gene>